<accession>A0AAD7T776</accession>
<feature type="compositionally biased region" description="Basic and acidic residues" evidence="2">
    <location>
        <begin position="1102"/>
        <end position="1131"/>
    </location>
</feature>
<evidence type="ECO:0000256" key="2">
    <source>
        <dbReference type="SAM" id="MobiDB-lite"/>
    </source>
</evidence>
<evidence type="ECO:0000313" key="4">
    <source>
        <dbReference type="Proteomes" id="UP001221898"/>
    </source>
</evidence>
<keyword evidence="4" id="KW-1185">Reference proteome</keyword>
<sequence length="1248" mass="142695">MLPGYQSTNVNVSKTDTSVLPNSYSNVMSARSGSSLQGTVDETAYAAEIGFDAPPKRSTNLDMLSVQLERQTRVTQKLQEQVEHATKRTMERMGRTLGSVTPLGPTNFKLHSMDVLPVFNVPEVYSSGQDFGIQPVMYGDDLDVLRHSINLPGRDVVDEYSQQVSELQHQLSATHDLHEQQNYHLHQCIMKLQKKLQDSEFEMDTVLDQRVDESQRQTDLLGKLQGTVGELQASKIAADQMLLEAENQVESLCRKQVALEQTLQEVGSSLVTYEKQSGKSAYLDQDATSPDQHSLGTMVGKVLQDLEAENADLKGKLLPMEEQLEALKLESQEKTVVMMKEQTERMKRLLTSHDQEVALLTDKLNATQDSSNSVLSQVEQLQKQAERQTSMNQNQKADLESAISSLHCELLEASQTHRERVASVEEQFAQALSKTEEAQKERDLCRQQAKDMDSRVCQLTMDLRRTQEELALEKEQSRRLLERDRGHSAAIESLRQELHERSLGVMELEALVGSLKEECQSLMQQQKFAEKHQSKMQENATRLRGELKSARDQLQLTEDERASDWVTREGREREEKRLRGLQQEQEGKVTAMQCLLEEQGRQVKTLQGQVEEQAREAKRLQGLVDEHEQEAKKLKGQLEEQDCEGKRVKSLLEDQEYKVKRLKGLLDEQRQKGRRAQGILEEKEREEKRLQGLLEEQKVEEKRVQDLLEGQCRDVKRLKGLLEDRVQELKEREQAMHQEQARVQEAQGHTQALKAEGDILQLKLEDKEKMVEMLQLQMEGMTQLSLQHSHTIDMLQEEKKWLISETDKQQLEILQLKAGWEQRSHILGALEQEQSQQKGTLSEKTRTLHELTLDKQRLTVELEVQHVQLDSLKEEHEALMKTHISKIEELEDNATNLRGQLQSVHADLYQAQTTLRTLEGADEHGMKVALGMQRRITAKREQIDTLQSRIQMLEETSEKLTKEKRQQAAECKRQSQELASVIAEKQQLETAVETLHYLEKQLRDKVGKLEAALDKMSERFSECQDFIQQQEQEFMRLKLQHALDVKELQGQNLRANGNLRLSPTCNPSVPTYPLRLQNLPLSEQDNPTLELRTLVKELRNVIEEDERSSPMDRSPSERARRPELNEVKKDGMGNIAVNRKTTSSRDLLTLQTADLQEGNSTFSSNGYDLSFTSPPRYTSSPRGLSVGRRSPVHSLLVSTPHPTSPTKPRPEKGDADLNTKMSSMIKTEETMRRRVKDRSKHSSVLGSD</sequence>
<feature type="region of interest" description="Disordered" evidence="2">
    <location>
        <begin position="1102"/>
        <end position="1134"/>
    </location>
</feature>
<gene>
    <name evidence="3" type="ORF">AAFF_G00425720</name>
</gene>
<feature type="region of interest" description="Disordered" evidence="2">
    <location>
        <begin position="1158"/>
        <end position="1248"/>
    </location>
</feature>
<feature type="compositionally biased region" description="Polar residues" evidence="2">
    <location>
        <begin position="1158"/>
        <end position="1182"/>
    </location>
</feature>
<feature type="compositionally biased region" description="Basic and acidic residues" evidence="2">
    <location>
        <begin position="558"/>
        <end position="578"/>
    </location>
</feature>
<feature type="region of interest" description="Disordered" evidence="2">
    <location>
        <begin position="554"/>
        <end position="583"/>
    </location>
</feature>
<feature type="compositionally biased region" description="Basic and acidic residues" evidence="2">
    <location>
        <begin position="1208"/>
        <end position="1217"/>
    </location>
</feature>
<keyword evidence="1" id="KW-0175">Coiled coil</keyword>
<reference evidence="3" key="1">
    <citation type="journal article" date="2023" name="Science">
        <title>Genome structures resolve the early diversification of teleost fishes.</title>
        <authorList>
            <person name="Parey E."/>
            <person name="Louis A."/>
            <person name="Montfort J."/>
            <person name="Bouchez O."/>
            <person name="Roques C."/>
            <person name="Iampietro C."/>
            <person name="Lluch J."/>
            <person name="Castinel A."/>
            <person name="Donnadieu C."/>
            <person name="Desvignes T."/>
            <person name="Floi Bucao C."/>
            <person name="Jouanno E."/>
            <person name="Wen M."/>
            <person name="Mejri S."/>
            <person name="Dirks R."/>
            <person name="Jansen H."/>
            <person name="Henkel C."/>
            <person name="Chen W.J."/>
            <person name="Zahm M."/>
            <person name="Cabau C."/>
            <person name="Klopp C."/>
            <person name="Thompson A.W."/>
            <person name="Robinson-Rechavi M."/>
            <person name="Braasch I."/>
            <person name="Lecointre G."/>
            <person name="Bobe J."/>
            <person name="Postlethwait J.H."/>
            <person name="Berthelot C."/>
            <person name="Roest Crollius H."/>
            <person name="Guiguen Y."/>
        </authorList>
    </citation>
    <scope>NUCLEOTIDE SEQUENCE</scope>
    <source>
        <strain evidence="3">NC1722</strain>
    </source>
</reference>
<feature type="coiled-coil region" evidence="1">
    <location>
        <begin position="936"/>
        <end position="1019"/>
    </location>
</feature>
<protein>
    <recommendedName>
        <fullName evidence="5">Coiled-coil domain-containing protein 158-like</fullName>
    </recommendedName>
</protein>
<dbReference type="InterPro" id="IPR031809">
    <property type="entry name" value="CCDC158"/>
</dbReference>
<dbReference type="EMBL" id="JAINUG010000009">
    <property type="protein sequence ID" value="KAJ8415592.1"/>
    <property type="molecule type" value="Genomic_DNA"/>
</dbReference>
<evidence type="ECO:0008006" key="5">
    <source>
        <dbReference type="Google" id="ProtNLM"/>
    </source>
</evidence>
<name>A0AAD7T776_9TELE</name>
<evidence type="ECO:0000313" key="3">
    <source>
        <dbReference type="EMBL" id="KAJ8415592.1"/>
    </source>
</evidence>
<dbReference type="Pfam" id="PF15921">
    <property type="entry name" value="CCDC158"/>
    <property type="match status" value="2"/>
</dbReference>
<evidence type="ECO:0000256" key="1">
    <source>
        <dbReference type="SAM" id="Coils"/>
    </source>
</evidence>
<proteinExistence type="predicted"/>
<dbReference type="AlphaFoldDB" id="A0AAD7T776"/>
<dbReference type="PANTHER" id="PTHR47615">
    <property type="entry name" value="COILED-COIL DOMAIN-CONTAINING PROTEIN 158"/>
    <property type="match status" value="1"/>
</dbReference>
<comment type="caution">
    <text evidence="3">The sequence shown here is derived from an EMBL/GenBank/DDBJ whole genome shotgun (WGS) entry which is preliminary data.</text>
</comment>
<dbReference type="Proteomes" id="UP001221898">
    <property type="component" value="Unassembled WGS sequence"/>
</dbReference>
<feature type="coiled-coil region" evidence="1">
    <location>
        <begin position="61"/>
        <end position="88"/>
    </location>
</feature>
<feature type="coiled-coil region" evidence="1">
    <location>
        <begin position="596"/>
        <end position="784"/>
    </location>
</feature>
<dbReference type="PANTHER" id="PTHR47615:SF1">
    <property type="entry name" value="COILED-COIL DOMAIN-CONTAINING PROTEIN 158"/>
    <property type="match status" value="1"/>
</dbReference>
<organism evidence="3 4">
    <name type="scientific">Aldrovandia affinis</name>
    <dbReference type="NCBI Taxonomy" id="143900"/>
    <lineage>
        <taxon>Eukaryota</taxon>
        <taxon>Metazoa</taxon>
        <taxon>Chordata</taxon>
        <taxon>Craniata</taxon>
        <taxon>Vertebrata</taxon>
        <taxon>Euteleostomi</taxon>
        <taxon>Actinopterygii</taxon>
        <taxon>Neopterygii</taxon>
        <taxon>Teleostei</taxon>
        <taxon>Notacanthiformes</taxon>
        <taxon>Halosauridae</taxon>
        <taxon>Aldrovandia</taxon>
    </lineage>
</organism>
<feature type="coiled-coil region" evidence="1">
    <location>
        <begin position="855"/>
        <end position="907"/>
    </location>
</feature>